<keyword evidence="2" id="KW-1185">Reference proteome</keyword>
<dbReference type="InterPro" id="IPR053205">
    <property type="entry name" value="GHMP_kinase_L-arabinokinase"/>
</dbReference>
<reference evidence="1" key="1">
    <citation type="journal article" date="2021" name="Microb. Physiol.">
        <title>Proteogenomic Insights into the Physiology of Marine, Sulfate-Reducing, Filamentous Desulfonema limicola and Desulfonema magnum.</title>
        <authorList>
            <person name="Schnaars V."/>
            <person name="Wohlbrand L."/>
            <person name="Scheve S."/>
            <person name="Hinrichs C."/>
            <person name="Reinhardt R."/>
            <person name="Rabus R."/>
        </authorList>
    </citation>
    <scope>NUCLEOTIDE SEQUENCE</scope>
    <source>
        <strain evidence="1">4be13</strain>
    </source>
</reference>
<dbReference type="SUPFAM" id="SSF53756">
    <property type="entry name" value="UDP-Glycosyltransferase/glycogen phosphorylase"/>
    <property type="match status" value="1"/>
</dbReference>
<dbReference type="AlphaFoldDB" id="A0A975BKC9"/>
<dbReference type="KEGG" id="dmm:dnm_027420"/>
<organism evidence="1 2">
    <name type="scientific">Desulfonema magnum</name>
    <dbReference type="NCBI Taxonomy" id="45655"/>
    <lineage>
        <taxon>Bacteria</taxon>
        <taxon>Pseudomonadati</taxon>
        <taxon>Thermodesulfobacteriota</taxon>
        <taxon>Desulfobacteria</taxon>
        <taxon>Desulfobacterales</taxon>
        <taxon>Desulfococcaceae</taxon>
        <taxon>Desulfonema</taxon>
    </lineage>
</organism>
<dbReference type="EMBL" id="CP061800">
    <property type="protein sequence ID" value="QTA86718.1"/>
    <property type="molecule type" value="Genomic_DNA"/>
</dbReference>
<dbReference type="Gene3D" id="3.40.50.2000">
    <property type="entry name" value="Glycogen Phosphorylase B"/>
    <property type="match status" value="1"/>
</dbReference>
<proteinExistence type="predicted"/>
<name>A0A975BKC9_9BACT</name>
<dbReference type="PANTHER" id="PTHR38134">
    <property type="entry name" value="SLR1395 PROTEIN"/>
    <property type="match status" value="1"/>
</dbReference>
<dbReference type="Proteomes" id="UP000663722">
    <property type="component" value="Chromosome"/>
</dbReference>
<dbReference type="RefSeq" id="WP_207682234.1">
    <property type="nucleotide sequence ID" value="NZ_CP061800.1"/>
</dbReference>
<dbReference type="PANTHER" id="PTHR38134:SF2">
    <property type="entry name" value="GALACTOKINASE"/>
    <property type="match status" value="1"/>
</dbReference>
<sequence length="375" mass="42119">MSLSPQKSVRNGVACFISPHGFGHAARAAAVMAAIQKIDASVRFEIFTRVPRWFFRNSVSGPFAYHSLLTDIGLVQENPMCEDFDRTVQSLNAFLPFDDSQIADLARGISRLNCKLIICDIAPMGIAVARLAGIPSLLIENFTWDWIYKGYTAYNVQADKHIKYLHSLFNASDYHIQAEPVCCRHEANLTTLPVSRKIRTPRPRIRKKLGIPDNHKMVMVTMGGVSASSPPDFRSSVGKWKKLTDKRTIHFVIPGGAQSVEIHDNLVFLPYNSDFFHPDLINACDALIGKVGYSTLAEVFYAGIPFGYISRPSFPESEILVEFIKKEMTGFRIEGAEFQDGRWLSRVEDLFSLPRVQRDCPDGAEQAAHFIYELL</sequence>
<protein>
    <recommendedName>
        <fullName evidence="3">Glycosyl transferase family 28 C-terminal domain-containing protein</fullName>
    </recommendedName>
</protein>
<gene>
    <name evidence="1" type="ORF">dnm_027420</name>
</gene>
<evidence type="ECO:0000313" key="2">
    <source>
        <dbReference type="Proteomes" id="UP000663722"/>
    </source>
</evidence>
<evidence type="ECO:0000313" key="1">
    <source>
        <dbReference type="EMBL" id="QTA86718.1"/>
    </source>
</evidence>
<accession>A0A975BKC9</accession>
<evidence type="ECO:0008006" key="3">
    <source>
        <dbReference type="Google" id="ProtNLM"/>
    </source>
</evidence>